<protein>
    <submittedName>
        <fullName evidence="11">Lateral shoot-inducing factor</fullName>
    </submittedName>
</protein>
<comment type="subcellular location">
    <subcellularLocation>
        <location evidence="1">Nucleus</location>
    </subcellularLocation>
</comment>
<keyword evidence="4" id="KW-0862">Zinc</keyword>
<keyword evidence="7" id="KW-0539">Nucleus</keyword>
<dbReference type="Pfam" id="PF13912">
    <property type="entry name" value="zf-C2H2_6"/>
    <property type="match status" value="1"/>
</dbReference>
<evidence type="ECO:0000256" key="3">
    <source>
        <dbReference type="ARBA" id="ARBA00022771"/>
    </source>
</evidence>
<proteinExistence type="evidence at transcript level"/>
<keyword evidence="5" id="KW-0805">Transcription regulation</keyword>
<dbReference type="PANTHER" id="PTHR45801:SF111">
    <property type="entry name" value="C2H2 AND C2HC ZINC FINGERS SUPERFAMILY PROTEIN"/>
    <property type="match status" value="1"/>
</dbReference>
<evidence type="ECO:0000259" key="10">
    <source>
        <dbReference type="PROSITE" id="PS50157"/>
    </source>
</evidence>
<keyword evidence="3 8" id="KW-0863">Zinc-finger</keyword>
<dbReference type="Gene3D" id="3.30.160.60">
    <property type="entry name" value="Classic Zinc Finger"/>
    <property type="match status" value="1"/>
</dbReference>
<sequence length="214" mass="23752">METSKNQPSVSENVDQQKVDNSSSDEQQISIIQSSHTTKSYECNFCKRGFSNAQALGGHMNIHRKDKAKLKKQKQHQQQQKPTSVSKETNMAHNILLADDSNIPTTIPFFPSLTSPNTSNPLGFVSSCTTADTIRQRQIQDLNLFMGSTLDVLRMNSIEAGSVDSRENRLPARNQETTPFYAELDLELRLGHEPAPSTDILSSANSGLGTRKFL</sequence>
<dbReference type="SUPFAM" id="SSF57667">
    <property type="entry name" value="beta-beta-alpha zinc fingers"/>
    <property type="match status" value="1"/>
</dbReference>
<evidence type="ECO:0000256" key="5">
    <source>
        <dbReference type="ARBA" id="ARBA00023015"/>
    </source>
</evidence>
<keyword evidence="2" id="KW-0479">Metal-binding</keyword>
<dbReference type="PROSITE" id="PS00028">
    <property type="entry name" value="ZINC_FINGER_C2H2_1"/>
    <property type="match status" value="1"/>
</dbReference>
<dbReference type="GO" id="GO:0008270">
    <property type="term" value="F:zinc ion binding"/>
    <property type="evidence" value="ECO:0007669"/>
    <property type="project" value="UniProtKB-KW"/>
</dbReference>
<dbReference type="AlphaFoldDB" id="D9IG27"/>
<accession>D9IG27</accession>
<evidence type="ECO:0000256" key="1">
    <source>
        <dbReference type="ARBA" id="ARBA00004123"/>
    </source>
</evidence>
<feature type="region of interest" description="Disordered" evidence="9">
    <location>
        <begin position="1"/>
        <end position="28"/>
    </location>
</feature>
<evidence type="ECO:0000256" key="4">
    <source>
        <dbReference type="ARBA" id="ARBA00022833"/>
    </source>
</evidence>
<feature type="region of interest" description="Disordered" evidence="9">
    <location>
        <begin position="65"/>
        <end position="89"/>
    </location>
</feature>
<organism evidence="11">
    <name type="scientific">Jatropha curcas</name>
    <name type="common">Barbados nut</name>
    <dbReference type="NCBI Taxonomy" id="180498"/>
    <lineage>
        <taxon>Eukaryota</taxon>
        <taxon>Viridiplantae</taxon>
        <taxon>Streptophyta</taxon>
        <taxon>Embryophyta</taxon>
        <taxon>Tracheophyta</taxon>
        <taxon>Spermatophyta</taxon>
        <taxon>Magnoliopsida</taxon>
        <taxon>eudicotyledons</taxon>
        <taxon>Gunneridae</taxon>
        <taxon>Pentapetalae</taxon>
        <taxon>rosids</taxon>
        <taxon>fabids</taxon>
        <taxon>Malpighiales</taxon>
        <taxon>Euphorbiaceae</taxon>
        <taxon>Crotonoideae</taxon>
        <taxon>Jatropheae</taxon>
        <taxon>Jatropha</taxon>
    </lineage>
</organism>
<dbReference type="GO" id="GO:0005634">
    <property type="term" value="C:nucleus"/>
    <property type="evidence" value="ECO:0007669"/>
    <property type="project" value="UniProtKB-SubCell"/>
</dbReference>
<evidence type="ECO:0000256" key="9">
    <source>
        <dbReference type="SAM" id="MobiDB-lite"/>
    </source>
</evidence>
<gene>
    <name evidence="11" type="primary">LIF</name>
</gene>
<evidence type="ECO:0000256" key="7">
    <source>
        <dbReference type="ARBA" id="ARBA00023242"/>
    </source>
</evidence>
<dbReference type="PROSITE" id="PS50157">
    <property type="entry name" value="ZINC_FINGER_C2H2_2"/>
    <property type="match status" value="1"/>
</dbReference>
<dbReference type="InterPro" id="IPR036236">
    <property type="entry name" value="Znf_C2H2_sf"/>
</dbReference>
<feature type="compositionally biased region" description="Polar residues" evidence="9">
    <location>
        <begin position="1"/>
        <end position="21"/>
    </location>
</feature>
<evidence type="ECO:0000256" key="8">
    <source>
        <dbReference type="PROSITE-ProRule" id="PRU00042"/>
    </source>
</evidence>
<keyword evidence="6" id="KW-0804">Transcription</keyword>
<name>D9IG27_JATCU</name>
<dbReference type="EMBL" id="HM142893">
    <property type="protein sequence ID" value="ADJ67259.1"/>
    <property type="molecule type" value="mRNA"/>
</dbReference>
<evidence type="ECO:0000256" key="6">
    <source>
        <dbReference type="ARBA" id="ARBA00023163"/>
    </source>
</evidence>
<evidence type="ECO:0000313" key="11">
    <source>
        <dbReference type="EMBL" id="ADJ67259.1"/>
    </source>
</evidence>
<feature type="domain" description="C2H2-type" evidence="10">
    <location>
        <begin position="41"/>
        <end position="68"/>
    </location>
</feature>
<dbReference type="InterPro" id="IPR013087">
    <property type="entry name" value="Znf_C2H2_type"/>
</dbReference>
<reference evidence="11" key="1">
    <citation type="journal article" date="2012" name="Acta Physiol. Plant.">
        <title>Cloning, characterization and overexpression of the complete open reading frame of the lateral shoot-inducing factor from Jatropha Curcas.</title>
        <authorList>
            <person name="Zong H."/>
            <person name="Wang S."/>
            <person name="Ouyang C."/>
            <person name="Wang W."/>
            <person name="Li L."/>
            <person name="Chen F."/>
        </authorList>
    </citation>
    <scope>NUCLEOTIDE SEQUENCE</scope>
</reference>
<dbReference type="PANTHER" id="PTHR45801">
    <property type="entry name" value="OS07G0101800 PROTEIN"/>
    <property type="match status" value="1"/>
</dbReference>
<evidence type="ECO:0000256" key="2">
    <source>
        <dbReference type="ARBA" id="ARBA00022723"/>
    </source>
</evidence>
<feature type="compositionally biased region" description="Basic residues" evidence="9">
    <location>
        <begin position="65"/>
        <end position="75"/>
    </location>
</feature>
<dbReference type="InterPro" id="IPR052426">
    <property type="entry name" value="Plant_dev_regulator"/>
</dbReference>